<organism evidence="1 2">
    <name type="scientific">Tanacetum coccineum</name>
    <dbReference type="NCBI Taxonomy" id="301880"/>
    <lineage>
        <taxon>Eukaryota</taxon>
        <taxon>Viridiplantae</taxon>
        <taxon>Streptophyta</taxon>
        <taxon>Embryophyta</taxon>
        <taxon>Tracheophyta</taxon>
        <taxon>Spermatophyta</taxon>
        <taxon>Magnoliopsida</taxon>
        <taxon>eudicotyledons</taxon>
        <taxon>Gunneridae</taxon>
        <taxon>Pentapetalae</taxon>
        <taxon>asterids</taxon>
        <taxon>campanulids</taxon>
        <taxon>Asterales</taxon>
        <taxon>Asteraceae</taxon>
        <taxon>Asteroideae</taxon>
        <taxon>Anthemideae</taxon>
        <taxon>Anthemidinae</taxon>
        <taxon>Tanacetum</taxon>
    </lineage>
</organism>
<reference evidence="1" key="2">
    <citation type="submission" date="2022-01" db="EMBL/GenBank/DDBJ databases">
        <authorList>
            <person name="Yamashiro T."/>
            <person name="Shiraishi A."/>
            <person name="Satake H."/>
            <person name="Nakayama K."/>
        </authorList>
    </citation>
    <scope>NUCLEOTIDE SEQUENCE</scope>
</reference>
<name>A0ABQ5CF55_9ASTR</name>
<evidence type="ECO:0000313" key="1">
    <source>
        <dbReference type="EMBL" id="GJT24707.1"/>
    </source>
</evidence>
<keyword evidence="2" id="KW-1185">Reference proteome</keyword>
<comment type="caution">
    <text evidence="1">The sequence shown here is derived from an EMBL/GenBank/DDBJ whole genome shotgun (WGS) entry which is preliminary data.</text>
</comment>
<evidence type="ECO:0000313" key="2">
    <source>
        <dbReference type="Proteomes" id="UP001151760"/>
    </source>
</evidence>
<accession>A0ABQ5CF55</accession>
<reference evidence="1" key="1">
    <citation type="journal article" date="2022" name="Int. J. Mol. Sci.">
        <title>Draft Genome of Tanacetum Coccineum: Genomic Comparison of Closely Related Tanacetum-Family Plants.</title>
        <authorList>
            <person name="Yamashiro T."/>
            <person name="Shiraishi A."/>
            <person name="Nakayama K."/>
            <person name="Satake H."/>
        </authorList>
    </citation>
    <scope>NUCLEOTIDE SEQUENCE</scope>
</reference>
<dbReference type="Proteomes" id="UP001151760">
    <property type="component" value="Unassembled WGS sequence"/>
</dbReference>
<protein>
    <submittedName>
        <fullName evidence="1">Uncharacterized protein</fullName>
    </submittedName>
</protein>
<proteinExistence type="predicted"/>
<sequence length="158" mass="18351">MTRYSWANLKDISKDFQGNLESFLLINLEYVEVVMLVYAIPELMHIHFRDISSDEKCRISWSECKCIQNKLKCFFFWFQSTRDSSIAFSNVKSILFGNKFKKVKLSLLSSDGNHDSAKSCHISLITRNIYNTKRQSRFKTVDARHGLQQGIGKQIQGN</sequence>
<dbReference type="EMBL" id="BQNB010014156">
    <property type="protein sequence ID" value="GJT24707.1"/>
    <property type="molecule type" value="Genomic_DNA"/>
</dbReference>
<gene>
    <name evidence="1" type="ORF">Tco_0894644</name>
</gene>